<dbReference type="eggNOG" id="COG1734">
    <property type="taxonomic scope" value="Bacteria"/>
</dbReference>
<evidence type="ECO:0000313" key="8">
    <source>
        <dbReference type="Proteomes" id="UP000000263"/>
    </source>
</evidence>
<keyword evidence="8" id="KW-1185">Reference proteome</keyword>
<keyword evidence="3" id="KW-0862">Zinc</keyword>
<dbReference type="STRING" id="383372.Rcas_0280"/>
<feature type="domain" description="Zinc finger DksA/TraR C4-type" evidence="6">
    <location>
        <begin position="82"/>
        <end position="117"/>
    </location>
</feature>
<dbReference type="GO" id="GO:0008270">
    <property type="term" value="F:zinc ion binding"/>
    <property type="evidence" value="ECO:0007669"/>
    <property type="project" value="UniProtKB-KW"/>
</dbReference>
<dbReference type="Gene3D" id="1.20.120.910">
    <property type="entry name" value="DksA, coiled-coil domain"/>
    <property type="match status" value="1"/>
</dbReference>
<evidence type="ECO:0000256" key="4">
    <source>
        <dbReference type="PROSITE-ProRule" id="PRU00510"/>
    </source>
</evidence>
<feature type="zinc finger region" description="dksA C4-type" evidence="4">
    <location>
        <begin position="87"/>
        <end position="111"/>
    </location>
</feature>
<accession>A7NG26</accession>
<protein>
    <submittedName>
        <fullName evidence="7">Transcriptional regulator, TraR/DksA family</fullName>
    </submittedName>
</protein>
<organism evidence="7 8">
    <name type="scientific">Roseiflexus castenholzii (strain DSM 13941 / HLO8)</name>
    <dbReference type="NCBI Taxonomy" id="383372"/>
    <lineage>
        <taxon>Bacteria</taxon>
        <taxon>Bacillati</taxon>
        <taxon>Chloroflexota</taxon>
        <taxon>Chloroflexia</taxon>
        <taxon>Chloroflexales</taxon>
        <taxon>Roseiflexineae</taxon>
        <taxon>Roseiflexaceae</taxon>
        <taxon>Roseiflexus</taxon>
    </lineage>
</organism>
<dbReference type="PRINTS" id="PR00618">
    <property type="entry name" value="DKSAZNFINGER"/>
</dbReference>
<reference evidence="7 8" key="1">
    <citation type="submission" date="2007-08" db="EMBL/GenBank/DDBJ databases">
        <title>Complete sequence of Roseiflexus castenholzii DSM 13941.</title>
        <authorList>
            <consortium name="US DOE Joint Genome Institute"/>
            <person name="Copeland A."/>
            <person name="Lucas S."/>
            <person name="Lapidus A."/>
            <person name="Barry K."/>
            <person name="Glavina del Rio T."/>
            <person name="Dalin E."/>
            <person name="Tice H."/>
            <person name="Pitluck S."/>
            <person name="Thompson L.S."/>
            <person name="Brettin T."/>
            <person name="Bruce D."/>
            <person name="Detter J.C."/>
            <person name="Han C."/>
            <person name="Tapia R."/>
            <person name="Schmutz J."/>
            <person name="Larimer F."/>
            <person name="Land M."/>
            <person name="Hauser L."/>
            <person name="Kyrpides N."/>
            <person name="Mikhailova N."/>
            <person name="Bryant D.A."/>
            <person name="Hanada S."/>
            <person name="Tsukatani Y."/>
            <person name="Richardson P."/>
        </authorList>
    </citation>
    <scope>NUCLEOTIDE SEQUENCE [LARGE SCALE GENOMIC DNA]</scope>
    <source>
        <strain evidence="8">DSM 13941 / HLO8</strain>
    </source>
</reference>
<feature type="coiled-coil region" evidence="5">
    <location>
        <begin position="11"/>
        <end position="38"/>
    </location>
</feature>
<evidence type="ECO:0000256" key="1">
    <source>
        <dbReference type="ARBA" id="ARBA00022723"/>
    </source>
</evidence>
<dbReference type="KEGG" id="rca:Rcas_0280"/>
<dbReference type="InterPro" id="IPR037187">
    <property type="entry name" value="DnaK_N"/>
</dbReference>
<sequence length="121" mass="13629">MPSTTIFAAQRERLEAERDALLAEIAALERERASREESAGIGNVVAEEMMETLVRERDLALRSNARDLLEQVNAALRRIDEGTYGICADCGEPIPLERLEALPYATLCVRCQAARERARRW</sequence>
<dbReference type="InterPro" id="IPR020460">
    <property type="entry name" value="Znf_C4-type_bac"/>
</dbReference>
<keyword evidence="5" id="KW-0175">Coiled coil</keyword>
<evidence type="ECO:0000313" key="7">
    <source>
        <dbReference type="EMBL" id="ABU56413.1"/>
    </source>
</evidence>
<gene>
    <name evidence="7" type="ordered locus">Rcas_0280</name>
</gene>
<name>A7NG26_ROSCS</name>
<keyword evidence="2" id="KW-0863">Zinc-finger</keyword>
<dbReference type="InterPro" id="IPR000962">
    <property type="entry name" value="Znf_DskA_TraR"/>
</dbReference>
<dbReference type="SUPFAM" id="SSF109635">
    <property type="entry name" value="DnaK suppressor protein DksA, alpha-hairpin domain"/>
    <property type="match status" value="1"/>
</dbReference>
<dbReference type="AlphaFoldDB" id="A7NG26"/>
<evidence type="ECO:0000259" key="6">
    <source>
        <dbReference type="Pfam" id="PF01258"/>
    </source>
</evidence>
<evidence type="ECO:0000256" key="3">
    <source>
        <dbReference type="ARBA" id="ARBA00022833"/>
    </source>
</evidence>
<dbReference type="RefSeq" id="WP_011997817.1">
    <property type="nucleotide sequence ID" value="NC_009767.1"/>
</dbReference>
<dbReference type="HOGENOM" id="CLU_043144_3_0_0"/>
<dbReference type="Pfam" id="PF01258">
    <property type="entry name" value="zf-dskA_traR"/>
    <property type="match status" value="1"/>
</dbReference>
<dbReference type="EMBL" id="CP000804">
    <property type="protein sequence ID" value="ABU56413.1"/>
    <property type="molecule type" value="Genomic_DNA"/>
</dbReference>
<dbReference type="SUPFAM" id="SSF57716">
    <property type="entry name" value="Glucocorticoid receptor-like (DNA-binding domain)"/>
    <property type="match status" value="1"/>
</dbReference>
<dbReference type="PANTHER" id="PTHR33823:SF2">
    <property type="entry name" value="RNA POLYMERASE-BINDING TRANSCRIPTION FACTOR DKSA"/>
    <property type="match status" value="1"/>
</dbReference>
<dbReference type="Proteomes" id="UP000000263">
    <property type="component" value="Chromosome"/>
</dbReference>
<proteinExistence type="predicted"/>
<keyword evidence="1" id="KW-0479">Metal-binding</keyword>
<dbReference type="PROSITE" id="PS51128">
    <property type="entry name" value="ZF_DKSA_2"/>
    <property type="match status" value="1"/>
</dbReference>
<evidence type="ECO:0000256" key="2">
    <source>
        <dbReference type="ARBA" id="ARBA00022771"/>
    </source>
</evidence>
<dbReference type="PANTHER" id="PTHR33823">
    <property type="entry name" value="RNA POLYMERASE-BINDING TRANSCRIPTION FACTOR DKSA-RELATED"/>
    <property type="match status" value="1"/>
</dbReference>
<evidence type="ECO:0000256" key="5">
    <source>
        <dbReference type="SAM" id="Coils"/>
    </source>
</evidence>
<dbReference type="OrthoDB" id="9811543at2"/>